<gene>
    <name evidence="9" type="ORF">RO3G_09115</name>
</gene>
<dbReference type="InterPro" id="IPR035964">
    <property type="entry name" value="I/LWEQ_dom_sf"/>
</dbReference>
<dbReference type="InterPro" id="IPR013809">
    <property type="entry name" value="ENTH"/>
</dbReference>
<dbReference type="PROSITE" id="PS50945">
    <property type="entry name" value="I_LWEQ"/>
    <property type="match status" value="1"/>
</dbReference>
<evidence type="ECO:0000259" key="7">
    <source>
        <dbReference type="PROSITE" id="PS50942"/>
    </source>
</evidence>
<keyword evidence="3" id="KW-0963">Cytoplasm</keyword>
<organism evidence="9 10">
    <name type="scientific">Rhizopus delemar (strain RA 99-880 / ATCC MYA-4621 / FGSC 9543 / NRRL 43880)</name>
    <name type="common">Mucormycosis agent</name>
    <name type="synonym">Rhizopus arrhizus var. delemar</name>
    <dbReference type="NCBI Taxonomy" id="246409"/>
    <lineage>
        <taxon>Eukaryota</taxon>
        <taxon>Fungi</taxon>
        <taxon>Fungi incertae sedis</taxon>
        <taxon>Mucoromycota</taxon>
        <taxon>Mucoromycotina</taxon>
        <taxon>Mucoromycetes</taxon>
        <taxon>Mucorales</taxon>
        <taxon>Mucorineae</taxon>
        <taxon>Rhizopodaceae</taxon>
        <taxon>Rhizopus</taxon>
    </lineage>
</organism>
<dbReference type="OMA" id="FQMSVEM"/>
<dbReference type="GO" id="GO:0006897">
    <property type="term" value="P:endocytosis"/>
    <property type="evidence" value="ECO:0007669"/>
    <property type="project" value="EnsemblFungi"/>
</dbReference>
<dbReference type="GO" id="GO:0030136">
    <property type="term" value="C:clathrin-coated vesicle"/>
    <property type="evidence" value="ECO:0007669"/>
    <property type="project" value="TreeGrafter"/>
</dbReference>
<dbReference type="GO" id="GO:0048268">
    <property type="term" value="P:clathrin coat assembly"/>
    <property type="evidence" value="ECO:0007669"/>
    <property type="project" value="TreeGrafter"/>
</dbReference>
<accession>I1C7H5</accession>
<dbReference type="GO" id="GO:0030479">
    <property type="term" value="C:actin cortical patch"/>
    <property type="evidence" value="ECO:0007669"/>
    <property type="project" value="EnsemblFungi"/>
</dbReference>
<evidence type="ECO:0008006" key="11">
    <source>
        <dbReference type="Google" id="ProtNLM"/>
    </source>
</evidence>
<dbReference type="PANTHER" id="PTHR10407:SF15">
    <property type="entry name" value="HUNTINGTIN INTERACTING PROTEIN 1"/>
    <property type="match status" value="1"/>
</dbReference>
<dbReference type="GO" id="GO:0035841">
    <property type="term" value="C:new growing cell tip"/>
    <property type="evidence" value="ECO:0007669"/>
    <property type="project" value="EnsemblFungi"/>
</dbReference>
<dbReference type="InParanoid" id="I1C7H5"/>
<evidence type="ECO:0000259" key="8">
    <source>
        <dbReference type="PROSITE" id="PS50945"/>
    </source>
</evidence>
<dbReference type="SUPFAM" id="SSF109885">
    <property type="entry name" value="I/LWEQ domain"/>
    <property type="match status" value="1"/>
</dbReference>
<evidence type="ECO:0000256" key="6">
    <source>
        <dbReference type="SAM" id="MobiDB-lite"/>
    </source>
</evidence>
<dbReference type="GO" id="GO:0035840">
    <property type="term" value="C:old growing cell tip"/>
    <property type="evidence" value="ECO:0007669"/>
    <property type="project" value="EnsemblFungi"/>
</dbReference>
<dbReference type="GeneID" id="93616081"/>
<comment type="subcellular location">
    <subcellularLocation>
        <location evidence="1">Cytoplasm</location>
    </subcellularLocation>
</comment>
<dbReference type="GO" id="GO:0000131">
    <property type="term" value="C:incipient cellular bud site"/>
    <property type="evidence" value="ECO:0007669"/>
    <property type="project" value="EnsemblFungi"/>
</dbReference>
<dbReference type="GO" id="GO:0034316">
    <property type="term" value="P:negative regulation of Arp2/3 complex-mediated actin nucleation"/>
    <property type="evidence" value="ECO:0007669"/>
    <property type="project" value="EnsemblFungi"/>
</dbReference>
<dbReference type="EMBL" id="CH476737">
    <property type="protein sequence ID" value="EIE84405.1"/>
    <property type="molecule type" value="Genomic_DNA"/>
</dbReference>
<evidence type="ECO:0000256" key="1">
    <source>
        <dbReference type="ARBA" id="ARBA00004496"/>
    </source>
</evidence>
<feature type="domain" description="I/LWEQ" evidence="8">
    <location>
        <begin position="729"/>
        <end position="973"/>
    </location>
</feature>
<feature type="coiled-coil region" evidence="5">
    <location>
        <begin position="475"/>
        <end position="564"/>
    </location>
</feature>
<evidence type="ECO:0000313" key="10">
    <source>
        <dbReference type="Proteomes" id="UP000009138"/>
    </source>
</evidence>
<feature type="domain" description="ENTH" evidence="7">
    <location>
        <begin position="1"/>
        <end position="97"/>
    </location>
</feature>
<dbReference type="GO" id="GO:0007015">
    <property type="term" value="P:actin filament organization"/>
    <property type="evidence" value="ECO:0007669"/>
    <property type="project" value="EnsemblFungi"/>
</dbReference>
<proteinExistence type="inferred from homology"/>
<dbReference type="GO" id="GO:0051285">
    <property type="term" value="C:cell cortex of cell tip"/>
    <property type="evidence" value="ECO:0007669"/>
    <property type="project" value="EnsemblFungi"/>
</dbReference>
<evidence type="ECO:0000256" key="2">
    <source>
        <dbReference type="ARBA" id="ARBA00010135"/>
    </source>
</evidence>
<dbReference type="Gene3D" id="1.20.1410.10">
    <property type="entry name" value="I/LWEQ domain"/>
    <property type="match status" value="1"/>
</dbReference>
<dbReference type="InterPro" id="IPR008942">
    <property type="entry name" value="ENTH_VHS"/>
</dbReference>
<dbReference type="RefSeq" id="XP_067519801.1">
    <property type="nucleotide sequence ID" value="XM_067663700.1"/>
</dbReference>
<name>I1C7H5_RHIO9</name>
<dbReference type="STRING" id="246409.I1C7H5"/>
<keyword evidence="10" id="KW-1185">Reference proteome</keyword>
<dbReference type="InterPro" id="IPR011417">
    <property type="entry name" value="ANTH_dom"/>
</dbReference>
<dbReference type="GO" id="GO:0043325">
    <property type="term" value="F:phosphatidylinositol-3,4-bisphosphate binding"/>
    <property type="evidence" value="ECO:0007669"/>
    <property type="project" value="TreeGrafter"/>
</dbReference>
<dbReference type="Pfam" id="PF07651">
    <property type="entry name" value="ANTH"/>
    <property type="match status" value="1"/>
</dbReference>
<dbReference type="OrthoDB" id="10262320at2759"/>
<comment type="similarity">
    <text evidence="2">Belongs to the SLA2 family.</text>
</comment>
<dbReference type="Pfam" id="PF01608">
    <property type="entry name" value="I_LWEQ"/>
    <property type="match status" value="1"/>
</dbReference>
<dbReference type="GO" id="GO:0031097">
    <property type="term" value="C:medial cortex"/>
    <property type="evidence" value="ECO:0007669"/>
    <property type="project" value="EnsemblFungi"/>
</dbReference>
<keyword evidence="4" id="KW-0009">Actin-binding</keyword>
<sequence>MSYLSAEKAESELAQSIRKACSVDETAPKQKHVRIHKVIKDGHPNVIKDALRETGWLETCARSVNGDGIRGYGTLIRVYVDFLLHKLQYHRTHPEFNGTFDYEEYISLKNIDDPNEGFETINDLMDLQEHIDKFQKVVFSSFRHHSNNECRIASLVPLVEESYGIYKFITSMLRAMHQRTDSSDALAPLRQKFNTQHYALLKFYYECSNLKYLTSLINVPKLSQDPPSLIDPSTPQLPKRPEVARIEAPPPPQASPEPVIDFWSEKQAQQQREYDQQQQRLAQQRAEEQEKMRQMQLQQQRDFEEQQRLLAERERQRQEELLRQQMQHHQAGRINELEMQLLNARNQLERNQMMLEQYDRRVKALEQELSSVNSNAQLRDQSKDELIRSLQSLQVKANSAQEATEKLERMQADMRAKNIELADLIRERDRARNELARLQGDQRSEVERLRRELDDSRYQMQNMGRSKGDEVSALLAKFNKEKSELEASLIEKQALIDEFLKQIGDQQAELDHVRQEKDEEIAVLQAGMDECLAQLAELQQNDRQQDLQEELNRLEIQQTDKLNQILDAILSTCVQKINDSIYELDSQHGNENSTPELALSMIERASITSVEFMSAFSRFLDGSNSGDHTSTIIRAIEFSDTIIDVLQHSKGITQYVMHDEDGEQLVRLGKGSAEAVIQYFSSVMSSYLKMLPLAQRPEVVIQGDMRVQEALTRLSQKTEDLILTGATDINKLAEGEVGDLVEQEMTRAARAIEDATAKIQELMRRPANPSFSATDIQVHQLILNSVLALTNAIGNLIKCATASQQEIVAQGRGSSSKAAFYKKHNRWTEGLITAAKAVAVATNLLVEAADGVISKTHSLEQLIVASNEVSAATAQLVSASRVKSSFMSRTQERLEMAAKAVKDAAAELVKQVKGLVAQQNKTEELGIDFNKLSVHEFKRREMEQQVKILKLDAELTNARRVLAEMRRSGYHTEETD</sequence>
<dbReference type="SUPFAM" id="SSF48464">
    <property type="entry name" value="ENTH/VHS domain"/>
    <property type="match status" value="1"/>
</dbReference>
<dbReference type="PANTHER" id="PTHR10407">
    <property type="entry name" value="HUNTINGTIN INTERACTING PROTEIN 1"/>
    <property type="match status" value="1"/>
</dbReference>
<dbReference type="FunCoup" id="I1C7H5">
    <property type="interactions" value="182"/>
</dbReference>
<feature type="coiled-coil region" evidence="5">
    <location>
        <begin position="939"/>
        <end position="968"/>
    </location>
</feature>
<reference evidence="9 10" key="1">
    <citation type="journal article" date="2009" name="PLoS Genet.">
        <title>Genomic analysis of the basal lineage fungus Rhizopus oryzae reveals a whole-genome duplication.</title>
        <authorList>
            <person name="Ma L.-J."/>
            <person name="Ibrahim A.S."/>
            <person name="Skory C."/>
            <person name="Grabherr M.G."/>
            <person name="Burger G."/>
            <person name="Butler M."/>
            <person name="Elias M."/>
            <person name="Idnurm A."/>
            <person name="Lang B.F."/>
            <person name="Sone T."/>
            <person name="Abe A."/>
            <person name="Calvo S.E."/>
            <person name="Corrochano L.M."/>
            <person name="Engels R."/>
            <person name="Fu J."/>
            <person name="Hansberg W."/>
            <person name="Kim J.-M."/>
            <person name="Kodira C.D."/>
            <person name="Koehrsen M.J."/>
            <person name="Liu B."/>
            <person name="Miranda-Saavedra D."/>
            <person name="O'Leary S."/>
            <person name="Ortiz-Castellanos L."/>
            <person name="Poulter R."/>
            <person name="Rodriguez-Romero J."/>
            <person name="Ruiz-Herrera J."/>
            <person name="Shen Y.-Q."/>
            <person name="Zeng Q."/>
            <person name="Galagan J."/>
            <person name="Birren B.W."/>
            <person name="Cuomo C.A."/>
            <person name="Wickes B.L."/>
        </authorList>
    </citation>
    <scope>NUCLEOTIDE SEQUENCE [LARGE SCALE GENOMIC DNA]</scope>
    <source>
        <strain evidence="10">RA 99-880 / ATCC MYA-4621 / FGSC 9543 / NRRL 43880</strain>
    </source>
</reference>
<dbReference type="PROSITE" id="PS50942">
    <property type="entry name" value="ENTH"/>
    <property type="match status" value="1"/>
</dbReference>
<dbReference type="SMART" id="SM00273">
    <property type="entry name" value="ENTH"/>
    <property type="match status" value="1"/>
</dbReference>
<dbReference type="InterPro" id="IPR030224">
    <property type="entry name" value="Sla2_fam"/>
</dbReference>
<keyword evidence="5" id="KW-0175">Coiled coil</keyword>
<dbReference type="AlphaFoldDB" id="I1C7H5"/>
<feature type="region of interest" description="Disordered" evidence="6">
    <location>
        <begin position="265"/>
        <end position="300"/>
    </location>
</feature>
<dbReference type="GO" id="GO:0030950">
    <property type="term" value="P:establishment or maintenance of actin cytoskeleton polarity"/>
    <property type="evidence" value="ECO:0007669"/>
    <property type="project" value="EnsemblFungi"/>
</dbReference>
<dbReference type="GO" id="GO:0032051">
    <property type="term" value="F:clathrin light chain binding"/>
    <property type="evidence" value="ECO:0007669"/>
    <property type="project" value="TreeGrafter"/>
</dbReference>
<evidence type="ECO:0000256" key="4">
    <source>
        <dbReference type="ARBA" id="ARBA00023203"/>
    </source>
</evidence>
<evidence type="ECO:0000256" key="5">
    <source>
        <dbReference type="SAM" id="Coils"/>
    </source>
</evidence>
<protein>
    <recommendedName>
        <fullName evidence="11">I/LWEQ domain-containing protein</fullName>
    </recommendedName>
</protein>
<evidence type="ECO:0000313" key="9">
    <source>
        <dbReference type="EMBL" id="EIE84405.1"/>
    </source>
</evidence>
<dbReference type="SMART" id="SM00307">
    <property type="entry name" value="ILWEQ"/>
    <property type="match status" value="1"/>
</dbReference>
<dbReference type="GO" id="GO:0000147">
    <property type="term" value="P:actin cortical patch assembly"/>
    <property type="evidence" value="ECO:0007669"/>
    <property type="project" value="EnsemblFungi"/>
</dbReference>
<feature type="compositionally biased region" description="Low complexity" evidence="6">
    <location>
        <begin position="267"/>
        <end position="284"/>
    </location>
</feature>
<evidence type="ECO:0000256" key="3">
    <source>
        <dbReference type="ARBA" id="ARBA00022490"/>
    </source>
</evidence>
<dbReference type="Proteomes" id="UP000009138">
    <property type="component" value="Unassembled WGS sequence"/>
</dbReference>
<dbReference type="GO" id="GO:0035615">
    <property type="term" value="F:clathrin adaptor activity"/>
    <property type="evidence" value="ECO:0007669"/>
    <property type="project" value="TreeGrafter"/>
</dbReference>
<dbReference type="VEuPathDB" id="FungiDB:RO3G_09115"/>
<dbReference type="GO" id="GO:0080025">
    <property type="term" value="F:phosphatidylinositol-3,5-bisphosphate binding"/>
    <property type="evidence" value="ECO:0007669"/>
    <property type="project" value="TreeGrafter"/>
</dbReference>
<dbReference type="GO" id="GO:0051015">
    <property type="term" value="F:actin filament binding"/>
    <property type="evidence" value="ECO:0007669"/>
    <property type="project" value="TreeGrafter"/>
</dbReference>
<dbReference type="eggNOG" id="KOG0980">
    <property type="taxonomic scope" value="Eukaryota"/>
</dbReference>
<dbReference type="InterPro" id="IPR002558">
    <property type="entry name" value="ILWEQ_dom"/>
</dbReference>